<dbReference type="InterPro" id="IPR011701">
    <property type="entry name" value="MFS"/>
</dbReference>
<dbReference type="Gene3D" id="1.20.1250.20">
    <property type="entry name" value="MFS general substrate transporter like domains"/>
    <property type="match status" value="1"/>
</dbReference>
<feature type="transmembrane region" description="Helical" evidence="7">
    <location>
        <begin position="263"/>
        <end position="286"/>
    </location>
</feature>
<dbReference type="EMBL" id="DYZA01000173">
    <property type="protein sequence ID" value="HJD97709.1"/>
    <property type="molecule type" value="Genomic_DNA"/>
</dbReference>
<feature type="transmembrane region" description="Helical" evidence="7">
    <location>
        <begin position="428"/>
        <end position="446"/>
    </location>
</feature>
<evidence type="ECO:0000256" key="5">
    <source>
        <dbReference type="ARBA" id="ARBA00022989"/>
    </source>
</evidence>
<feature type="transmembrane region" description="Helical" evidence="7">
    <location>
        <begin position="76"/>
        <end position="96"/>
    </location>
</feature>
<feature type="transmembrane region" description="Helical" evidence="7">
    <location>
        <begin position="298"/>
        <end position="317"/>
    </location>
</feature>
<evidence type="ECO:0000313" key="9">
    <source>
        <dbReference type="EMBL" id="HJD97709.1"/>
    </source>
</evidence>
<dbReference type="GO" id="GO:0022857">
    <property type="term" value="F:transmembrane transporter activity"/>
    <property type="evidence" value="ECO:0007669"/>
    <property type="project" value="InterPro"/>
</dbReference>
<dbReference type="GO" id="GO:0005886">
    <property type="term" value="C:plasma membrane"/>
    <property type="evidence" value="ECO:0007669"/>
    <property type="project" value="UniProtKB-SubCell"/>
</dbReference>
<evidence type="ECO:0000256" key="1">
    <source>
        <dbReference type="ARBA" id="ARBA00004651"/>
    </source>
</evidence>
<dbReference type="InterPro" id="IPR020846">
    <property type="entry name" value="MFS_dom"/>
</dbReference>
<feature type="transmembrane region" description="Helical" evidence="7">
    <location>
        <begin position="135"/>
        <end position="157"/>
    </location>
</feature>
<keyword evidence="4 7" id="KW-0812">Transmembrane</keyword>
<dbReference type="PROSITE" id="PS50850">
    <property type="entry name" value="MFS"/>
    <property type="match status" value="1"/>
</dbReference>
<keyword evidence="5 7" id="KW-1133">Transmembrane helix</keyword>
<organism evidence="9 10">
    <name type="scientific">Mailhella massiliensis</name>
    <dbReference type="NCBI Taxonomy" id="1903261"/>
    <lineage>
        <taxon>Bacteria</taxon>
        <taxon>Pseudomonadati</taxon>
        <taxon>Thermodesulfobacteriota</taxon>
        <taxon>Desulfovibrionia</taxon>
        <taxon>Desulfovibrionales</taxon>
        <taxon>Desulfovibrionaceae</taxon>
        <taxon>Mailhella</taxon>
    </lineage>
</organism>
<gene>
    <name evidence="9" type="ORF">K8W16_08705</name>
</gene>
<feature type="transmembrane region" description="Helical" evidence="7">
    <location>
        <begin position="224"/>
        <end position="243"/>
    </location>
</feature>
<evidence type="ECO:0000313" key="10">
    <source>
        <dbReference type="Proteomes" id="UP000698963"/>
    </source>
</evidence>
<feature type="transmembrane region" description="Helical" evidence="7">
    <location>
        <begin position="393"/>
        <end position="416"/>
    </location>
</feature>
<evidence type="ECO:0000256" key="3">
    <source>
        <dbReference type="ARBA" id="ARBA00022475"/>
    </source>
</evidence>
<evidence type="ECO:0000256" key="2">
    <source>
        <dbReference type="ARBA" id="ARBA00022448"/>
    </source>
</evidence>
<feature type="transmembrane region" description="Helical" evidence="7">
    <location>
        <begin position="329"/>
        <end position="347"/>
    </location>
</feature>
<dbReference type="SUPFAM" id="SSF103473">
    <property type="entry name" value="MFS general substrate transporter"/>
    <property type="match status" value="1"/>
</dbReference>
<feature type="transmembrane region" description="Helical" evidence="7">
    <location>
        <begin position="47"/>
        <end position="69"/>
    </location>
</feature>
<dbReference type="PANTHER" id="PTHR42718:SF46">
    <property type="entry name" value="BLR6921 PROTEIN"/>
    <property type="match status" value="1"/>
</dbReference>
<keyword evidence="6 7" id="KW-0472">Membrane</keyword>
<feature type="domain" description="Major facilitator superfamily (MFS) profile" evidence="8">
    <location>
        <begin position="11"/>
        <end position="451"/>
    </location>
</feature>
<dbReference type="Gene3D" id="1.20.1720.10">
    <property type="entry name" value="Multidrug resistance protein D"/>
    <property type="match status" value="1"/>
</dbReference>
<accession>A0A921AXK1</accession>
<comment type="subcellular location">
    <subcellularLocation>
        <location evidence="1">Cell membrane</location>
        <topology evidence="1">Multi-pass membrane protein</topology>
    </subcellularLocation>
</comment>
<dbReference type="InterPro" id="IPR036259">
    <property type="entry name" value="MFS_trans_sf"/>
</dbReference>
<comment type="caution">
    <text evidence="9">The sequence shown here is derived from an EMBL/GenBank/DDBJ whole genome shotgun (WGS) entry which is preliminary data.</text>
</comment>
<proteinExistence type="predicted"/>
<reference evidence="9" key="2">
    <citation type="submission" date="2021-09" db="EMBL/GenBank/DDBJ databases">
        <authorList>
            <person name="Gilroy R."/>
        </authorList>
    </citation>
    <scope>NUCLEOTIDE SEQUENCE</scope>
    <source>
        <strain evidence="9">ChiGjej2B2-19336</strain>
    </source>
</reference>
<dbReference type="Pfam" id="PF07690">
    <property type="entry name" value="MFS_1"/>
    <property type="match status" value="2"/>
</dbReference>
<reference evidence="9" key="1">
    <citation type="journal article" date="2021" name="PeerJ">
        <title>Extensive microbial diversity within the chicken gut microbiome revealed by metagenomics and culture.</title>
        <authorList>
            <person name="Gilroy R."/>
            <person name="Ravi A."/>
            <person name="Getino M."/>
            <person name="Pursley I."/>
            <person name="Horton D.L."/>
            <person name="Alikhan N.F."/>
            <person name="Baker D."/>
            <person name="Gharbi K."/>
            <person name="Hall N."/>
            <person name="Watson M."/>
            <person name="Adriaenssens E.M."/>
            <person name="Foster-Nyarko E."/>
            <person name="Jarju S."/>
            <person name="Secka A."/>
            <person name="Antonio M."/>
            <person name="Oren A."/>
            <person name="Chaudhuri R.R."/>
            <person name="La Ragione R."/>
            <person name="Hildebrand F."/>
            <person name="Pallen M.J."/>
        </authorList>
    </citation>
    <scope>NUCLEOTIDE SEQUENCE</scope>
    <source>
        <strain evidence="9">ChiGjej2B2-19336</strain>
    </source>
</reference>
<dbReference type="Proteomes" id="UP000698963">
    <property type="component" value="Unassembled WGS sequence"/>
</dbReference>
<evidence type="ECO:0000256" key="7">
    <source>
        <dbReference type="SAM" id="Phobius"/>
    </source>
</evidence>
<name>A0A921AXK1_9BACT</name>
<evidence type="ECO:0000256" key="6">
    <source>
        <dbReference type="ARBA" id="ARBA00023136"/>
    </source>
</evidence>
<feature type="transmembrane region" description="Helical" evidence="7">
    <location>
        <begin position="163"/>
        <end position="185"/>
    </location>
</feature>
<dbReference type="RefSeq" id="WP_304122756.1">
    <property type="nucleotide sequence ID" value="NZ_DYZA01000173.1"/>
</dbReference>
<dbReference type="NCBIfam" id="TIGR00711">
    <property type="entry name" value="efflux_EmrB"/>
    <property type="match status" value="1"/>
</dbReference>
<sequence length="465" mass="49569">MLSSRDMLTGLPVITAAAFFMQMLDSTILNTALPSIAAAMHRSPFSMQLAVISYTLTVALLIPLSGWLADTFGTRRVFLAAVALFTAGSVLCAMSVSLPLLVAARVVQGVGGAMMVPVSRLTLMRAYTREDFVKVFNFITIPGLVGPVVGPIIGGWLVTYASWHWIFLINLPLGVLGLFYALRVFPDFRQPRGRFDFRGFLLIGLAVLSLTAGVELTGGRSSSSLPAFALIGAGFFIGTAYVFHARRTPSPLISLKVFATRTFSVGITGNMVARLGIGSIPFLVPLMLQVGLGYSADVAGLIMLAPAVGSIMTKTVVLRLLKRFGYRHVLLFLTLSIAGIFMLMGLQQPGWPLSLLVAQLLVQGMLMSGQFTSMNTITLGDLPPEHASDGNSLLSVSQNLCISFGVAISTALLRFYSGSGELHALHSTFVTVALMTAASAFVFMLLRPGDGDHLLGRGAEQGKDA</sequence>
<dbReference type="CDD" id="cd17503">
    <property type="entry name" value="MFS_LmrB_MDR_like"/>
    <property type="match status" value="1"/>
</dbReference>
<keyword evidence="3" id="KW-1003">Cell membrane</keyword>
<dbReference type="AlphaFoldDB" id="A0A921AXK1"/>
<dbReference type="InterPro" id="IPR004638">
    <property type="entry name" value="EmrB-like"/>
</dbReference>
<dbReference type="PANTHER" id="PTHR42718">
    <property type="entry name" value="MAJOR FACILITATOR SUPERFAMILY MULTIDRUG TRANSPORTER MFSC"/>
    <property type="match status" value="1"/>
</dbReference>
<feature type="transmembrane region" description="Helical" evidence="7">
    <location>
        <begin position="197"/>
        <end position="218"/>
    </location>
</feature>
<feature type="transmembrane region" description="Helical" evidence="7">
    <location>
        <begin position="102"/>
        <end position="123"/>
    </location>
</feature>
<dbReference type="PRINTS" id="PR01036">
    <property type="entry name" value="TCRTETB"/>
</dbReference>
<protein>
    <submittedName>
        <fullName evidence="9">DHA2 family efflux MFS transporter permease subunit</fullName>
    </submittedName>
</protein>
<evidence type="ECO:0000256" key="4">
    <source>
        <dbReference type="ARBA" id="ARBA00022692"/>
    </source>
</evidence>
<keyword evidence="2" id="KW-0813">Transport</keyword>
<evidence type="ECO:0000259" key="8">
    <source>
        <dbReference type="PROSITE" id="PS50850"/>
    </source>
</evidence>